<sequence>MLKNIIQEFEQRMEYSCVEWIAEFTQHLDFARLEKEVKSESTRLCAEMLQTLLQDLLKEETFLAVLKTYAGKHGQRFKEYREISVGLSNGQWVKINSPYFCRVRKHHKRKKRGPNGSGAHHGLTVLGFVGHVSPGLLADALQTSLLCPSYEVARTKNGDASIFGVNYLNLYHENGSVPFIQKFSTKTGTLLLIIEPLPS</sequence>
<proteinExistence type="predicted"/>
<accession>A0A1H6F435</accession>
<dbReference type="RefSeq" id="WP_103918918.1">
    <property type="nucleotide sequence ID" value="NZ_FMSV02000130.1"/>
</dbReference>
<dbReference type="EMBL" id="FMSV02000130">
    <property type="protein sequence ID" value="SEH04907.1"/>
    <property type="molecule type" value="Genomic_DNA"/>
</dbReference>
<keyword evidence="2" id="KW-1185">Reference proteome</keyword>
<name>A0A1H6F435_9GAMM</name>
<organism evidence="1 2">
    <name type="scientific">Candidatus Venteria ishoeyi</name>
    <dbReference type="NCBI Taxonomy" id="1899563"/>
    <lineage>
        <taxon>Bacteria</taxon>
        <taxon>Pseudomonadati</taxon>
        <taxon>Pseudomonadota</taxon>
        <taxon>Gammaproteobacteria</taxon>
        <taxon>Thiotrichales</taxon>
        <taxon>Thiotrichaceae</taxon>
        <taxon>Venteria</taxon>
    </lineage>
</organism>
<evidence type="ECO:0000313" key="2">
    <source>
        <dbReference type="Proteomes" id="UP000236724"/>
    </source>
</evidence>
<dbReference type="AlphaFoldDB" id="A0A1H6F435"/>
<evidence type="ECO:0000313" key="1">
    <source>
        <dbReference type="EMBL" id="SEH04907.1"/>
    </source>
</evidence>
<reference evidence="1 2" key="1">
    <citation type="submission" date="2016-10" db="EMBL/GenBank/DDBJ databases">
        <authorList>
            <person name="de Groot N.N."/>
        </authorList>
    </citation>
    <scope>NUCLEOTIDE SEQUENCE [LARGE SCALE GENOMIC DNA]</scope>
    <source>
        <strain evidence="1">MBHS1</strain>
    </source>
</reference>
<gene>
    <name evidence="1" type="ORF">MBHS_00759</name>
</gene>
<protein>
    <submittedName>
        <fullName evidence="1">Uncharacterized protein</fullName>
    </submittedName>
</protein>
<dbReference type="Proteomes" id="UP000236724">
    <property type="component" value="Unassembled WGS sequence"/>
</dbReference>